<proteinExistence type="predicted"/>
<sequence>MTRHILFLVHGMGRYGVWADGAYKPDQKSWFEECERELRANYARFIQDTVGAGAAFDDLFVVKPIEYDSILDHFRAVWETQSDAWSQLGVGKGFIGGIQKFFAKNSDDAFLWTHLADVALYMAPTVRAHVQAHVATEITKVLAEALAAGRFSQWSVIAHSLGTAVTHDTVAQLARLTKTTWGKALGPIPSPRALVMVANVARLLTDDAATLYADTLAPVGPRHPTYYISCAHVLDPFTRLAPFKPAWTSPRYRALARLDTYYLAPEVIDLLRPGENHNKFGQVAPHGFKHYLRQPEVTATMWPLLLAEDPADYPGVADAVLKAYLDEQKDALKAKLKPRLDDLLAHMPPADPVLEKLLKLLKGLL</sequence>
<accession>A0ABY4ZQP1</accession>
<evidence type="ECO:0000313" key="1">
    <source>
        <dbReference type="EMBL" id="USQ95000.1"/>
    </source>
</evidence>
<keyword evidence="2" id="KW-1185">Reference proteome</keyword>
<evidence type="ECO:0000313" key="2">
    <source>
        <dbReference type="Proteomes" id="UP001057520"/>
    </source>
</evidence>
<reference evidence="1 2" key="1">
    <citation type="submission" date="2022-04" db="EMBL/GenBank/DDBJ databases">
        <title>Genome sequence of soybean root-associated Caulobacter segnis RL271.</title>
        <authorList>
            <person name="Longley R."/>
            <person name="Bonito G."/>
            <person name="Trigodet F."/>
            <person name="Crosson S."/>
            <person name="Fiebig A."/>
        </authorList>
    </citation>
    <scope>NUCLEOTIDE SEQUENCE [LARGE SCALE GENOMIC DNA]</scope>
    <source>
        <strain evidence="1 2">RL271</strain>
    </source>
</reference>
<gene>
    <name evidence="1" type="ORF">MZV50_20930</name>
</gene>
<evidence type="ECO:0008006" key="3">
    <source>
        <dbReference type="Google" id="ProtNLM"/>
    </source>
</evidence>
<name>A0ABY4ZQP1_9CAUL</name>
<protein>
    <recommendedName>
        <fullName evidence="3">Phospholipase</fullName>
    </recommendedName>
</protein>
<dbReference type="EMBL" id="CP096040">
    <property type="protein sequence ID" value="USQ95000.1"/>
    <property type="molecule type" value="Genomic_DNA"/>
</dbReference>
<organism evidence="1 2">
    <name type="scientific">Caulobacter segnis</name>
    <dbReference type="NCBI Taxonomy" id="88688"/>
    <lineage>
        <taxon>Bacteria</taxon>
        <taxon>Pseudomonadati</taxon>
        <taxon>Pseudomonadota</taxon>
        <taxon>Alphaproteobacteria</taxon>
        <taxon>Caulobacterales</taxon>
        <taxon>Caulobacteraceae</taxon>
        <taxon>Caulobacter</taxon>
    </lineage>
</organism>
<dbReference type="Proteomes" id="UP001057520">
    <property type="component" value="Chromosome"/>
</dbReference>